<dbReference type="InterPro" id="IPR025660">
    <property type="entry name" value="Pept_his_AS"/>
</dbReference>
<evidence type="ECO:0000259" key="6">
    <source>
        <dbReference type="SMART" id="SM00645"/>
    </source>
</evidence>
<accession>A0AAV5CH14</accession>
<keyword evidence="3" id="KW-1015">Disulfide bond</keyword>
<dbReference type="Gene3D" id="2.10.25.160">
    <property type="entry name" value="Granulin"/>
    <property type="match status" value="1"/>
</dbReference>
<dbReference type="PROSITE" id="PS00640">
    <property type="entry name" value="THIOL_PROTEASE_ASN"/>
    <property type="match status" value="1"/>
</dbReference>
<evidence type="ECO:0000256" key="4">
    <source>
        <dbReference type="SAM" id="SignalP"/>
    </source>
</evidence>
<dbReference type="PROSITE" id="PS00639">
    <property type="entry name" value="THIOL_PROTEASE_HIS"/>
    <property type="match status" value="1"/>
</dbReference>
<dbReference type="SMART" id="SM00848">
    <property type="entry name" value="Inhibitor_I29"/>
    <property type="match status" value="1"/>
</dbReference>
<name>A0AAV5CH14_ELECO</name>
<sequence length="451" mass="49245">MRPRRSYAPAAAAAAVLLALAFSIVAAADLYSVVAAPREERTDDEVRRLYEAWKLEHGRQNGNDLTGDEDERRRLEAFRDNLRYVDAHNAEADAGLHGFRLGLTPFADLTLEEFRRGRLGFRRPNATAAVRTGNARYLPRAGEQLPDAVDWRDRGAVAEVKDQGQCDTSNQGGHSFRAKSRKNGDLHFVSMQKNARVVSIDSYEDVPINNEKALQKAVAHQPVSVAIEASGRAFQLYHSGIFDGRCGTSLDHGVTVVGYGSEDGKDYWIVKNSWGTKWGESGYIRMARNIYMFSGKCGIAMEASYPVKKGPNPPNPGPSPPSPAKPPNVCNAEYSCPEATTCCCVSEHGGQCHAYGCCELEAATCCEDHTSCCPHDYPVCNVRDGTCHTVKTRVVLKCSLSNSFIQNMASNVFPHSLLCCVAQSVNSPMMVKALSRKPAVYTGGEGGRSSW</sequence>
<dbReference type="EMBL" id="BQKI01000007">
    <property type="protein sequence ID" value="GJM97623.1"/>
    <property type="molecule type" value="Genomic_DNA"/>
</dbReference>
<dbReference type="InterPro" id="IPR038765">
    <property type="entry name" value="Papain-like_cys_pep_sf"/>
</dbReference>
<dbReference type="CDD" id="cd02248">
    <property type="entry name" value="Peptidase_C1A"/>
    <property type="match status" value="1"/>
</dbReference>
<dbReference type="Pfam" id="PF00396">
    <property type="entry name" value="Granulin"/>
    <property type="match status" value="1"/>
</dbReference>
<dbReference type="InterPro" id="IPR039417">
    <property type="entry name" value="Peptidase_C1A_papain-like"/>
</dbReference>
<organism evidence="8 9">
    <name type="scientific">Eleusine coracana subsp. coracana</name>
    <dbReference type="NCBI Taxonomy" id="191504"/>
    <lineage>
        <taxon>Eukaryota</taxon>
        <taxon>Viridiplantae</taxon>
        <taxon>Streptophyta</taxon>
        <taxon>Embryophyta</taxon>
        <taxon>Tracheophyta</taxon>
        <taxon>Spermatophyta</taxon>
        <taxon>Magnoliopsida</taxon>
        <taxon>Liliopsida</taxon>
        <taxon>Poales</taxon>
        <taxon>Poaceae</taxon>
        <taxon>PACMAD clade</taxon>
        <taxon>Chloridoideae</taxon>
        <taxon>Cynodonteae</taxon>
        <taxon>Eleusininae</taxon>
        <taxon>Eleusine</taxon>
    </lineage>
</organism>
<evidence type="ECO:0000313" key="9">
    <source>
        <dbReference type="Proteomes" id="UP001054889"/>
    </source>
</evidence>
<dbReference type="SMART" id="SM00277">
    <property type="entry name" value="GRAN"/>
    <property type="match status" value="1"/>
</dbReference>
<feature type="domain" description="Cathepsin propeptide inhibitor" evidence="7">
    <location>
        <begin position="50"/>
        <end position="114"/>
    </location>
</feature>
<dbReference type="InterPro" id="IPR013201">
    <property type="entry name" value="Prot_inhib_I29"/>
</dbReference>
<keyword evidence="2" id="KW-0788">Thiol protease</keyword>
<protein>
    <recommendedName>
        <fullName evidence="10">Oryzain alpha chain</fullName>
    </recommendedName>
</protein>
<evidence type="ECO:0000256" key="2">
    <source>
        <dbReference type="ARBA" id="ARBA00022807"/>
    </source>
</evidence>
<feature type="domain" description="Peptidase C1A papain C-terminal" evidence="6">
    <location>
        <begin position="145"/>
        <end position="307"/>
    </location>
</feature>
<dbReference type="InterPro" id="IPR025661">
    <property type="entry name" value="Pept_asp_AS"/>
</dbReference>
<reference evidence="8" key="2">
    <citation type="submission" date="2021-12" db="EMBL/GenBank/DDBJ databases">
        <title>Resequencing data analysis of finger millet.</title>
        <authorList>
            <person name="Hatakeyama M."/>
            <person name="Aluri S."/>
            <person name="Balachadran M.T."/>
            <person name="Sivarajan S.R."/>
            <person name="Poveda L."/>
            <person name="Shimizu-Inatsugi R."/>
            <person name="Schlapbach R."/>
            <person name="Sreeman S.M."/>
            <person name="Shimizu K.K."/>
        </authorList>
    </citation>
    <scope>NUCLEOTIDE SEQUENCE</scope>
</reference>
<proteinExistence type="inferred from homology"/>
<comment type="similarity">
    <text evidence="1">Belongs to the peptidase C1 family.</text>
</comment>
<evidence type="ECO:0000313" key="8">
    <source>
        <dbReference type="EMBL" id="GJM97623.1"/>
    </source>
</evidence>
<dbReference type="SUPFAM" id="SSF54001">
    <property type="entry name" value="Cysteine proteinases"/>
    <property type="match status" value="1"/>
</dbReference>
<dbReference type="SUPFAM" id="SSF57277">
    <property type="entry name" value="Granulin repeat"/>
    <property type="match status" value="1"/>
</dbReference>
<evidence type="ECO:0008006" key="10">
    <source>
        <dbReference type="Google" id="ProtNLM"/>
    </source>
</evidence>
<keyword evidence="9" id="KW-1185">Reference proteome</keyword>
<keyword evidence="4" id="KW-0732">Signal</keyword>
<feature type="domain" description="Granulins" evidence="5">
    <location>
        <begin position="330"/>
        <end position="387"/>
    </location>
</feature>
<dbReference type="InterPro" id="IPR000668">
    <property type="entry name" value="Peptidase_C1A_C"/>
</dbReference>
<dbReference type="GO" id="GO:0006508">
    <property type="term" value="P:proteolysis"/>
    <property type="evidence" value="ECO:0007669"/>
    <property type="project" value="InterPro"/>
</dbReference>
<gene>
    <name evidence="8" type="primary">ga14561</name>
    <name evidence="8" type="ORF">PR202_ga14561</name>
</gene>
<keyword evidence="2" id="KW-0645">Protease</keyword>
<dbReference type="Proteomes" id="UP001054889">
    <property type="component" value="Unassembled WGS sequence"/>
</dbReference>
<reference evidence="8" key="1">
    <citation type="journal article" date="2018" name="DNA Res.">
        <title>Multiple hybrid de novo genome assembly of finger millet, an orphan allotetraploid crop.</title>
        <authorList>
            <person name="Hatakeyama M."/>
            <person name="Aluri S."/>
            <person name="Balachadran M.T."/>
            <person name="Sivarajan S.R."/>
            <person name="Patrignani A."/>
            <person name="Gruter S."/>
            <person name="Poveda L."/>
            <person name="Shimizu-Inatsugi R."/>
            <person name="Baeten J."/>
            <person name="Francoijs K.J."/>
            <person name="Nataraja K.N."/>
            <person name="Reddy Y.A.N."/>
            <person name="Phadnis S."/>
            <person name="Ravikumar R.L."/>
            <person name="Schlapbach R."/>
            <person name="Sreeman S.M."/>
            <person name="Shimizu K.K."/>
        </authorList>
    </citation>
    <scope>NUCLEOTIDE SEQUENCE</scope>
</reference>
<feature type="signal peptide" evidence="4">
    <location>
        <begin position="1"/>
        <end position="27"/>
    </location>
</feature>
<dbReference type="SMART" id="SM00645">
    <property type="entry name" value="Pept_C1"/>
    <property type="match status" value="1"/>
</dbReference>
<evidence type="ECO:0000259" key="5">
    <source>
        <dbReference type="SMART" id="SM00277"/>
    </source>
</evidence>
<comment type="caution">
    <text evidence="8">The sequence shown here is derived from an EMBL/GenBank/DDBJ whole genome shotgun (WGS) entry which is preliminary data.</text>
</comment>
<dbReference type="GO" id="GO:0008234">
    <property type="term" value="F:cysteine-type peptidase activity"/>
    <property type="evidence" value="ECO:0007669"/>
    <property type="project" value="UniProtKB-KW"/>
</dbReference>
<dbReference type="Pfam" id="PF00112">
    <property type="entry name" value="Peptidase_C1"/>
    <property type="match status" value="1"/>
</dbReference>
<evidence type="ECO:0000259" key="7">
    <source>
        <dbReference type="SMART" id="SM00848"/>
    </source>
</evidence>
<dbReference type="InterPro" id="IPR000118">
    <property type="entry name" value="Granulin"/>
</dbReference>
<evidence type="ECO:0000256" key="3">
    <source>
        <dbReference type="ARBA" id="ARBA00023157"/>
    </source>
</evidence>
<dbReference type="PANTHER" id="PTHR12411">
    <property type="entry name" value="CYSTEINE PROTEASE FAMILY C1-RELATED"/>
    <property type="match status" value="1"/>
</dbReference>
<dbReference type="InterPro" id="IPR037277">
    <property type="entry name" value="Granulin_sf"/>
</dbReference>
<feature type="chain" id="PRO_5043540058" description="Oryzain alpha chain" evidence="4">
    <location>
        <begin position="28"/>
        <end position="451"/>
    </location>
</feature>
<dbReference type="AlphaFoldDB" id="A0AAV5CH14"/>
<evidence type="ECO:0000256" key="1">
    <source>
        <dbReference type="ARBA" id="ARBA00008455"/>
    </source>
</evidence>
<keyword evidence="2" id="KW-0378">Hydrolase</keyword>
<dbReference type="InterPro" id="IPR013128">
    <property type="entry name" value="Peptidase_C1A"/>
</dbReference>
<dbReference type="Pfam" id="PF08246">
    <property type="entry name" value="Inhibitor_I29"/>
    <property type="match status" value="1"/>
</dbReference>
<dbReference type="Gene3D" id="3.90.70.10">
    <property type="entry name" value="Cysteine proteinases"/>
    <property type="match status" value="2"/>
</dbReference>